<dbReference type="Proteomes" id="UP000184241">
    <property type="component" value="Unassembled WGS sequence"/>
</dbReference>
<keyword evidence="1" id="KW-1133">Transmembrane helix</keyword>
<feature type="transmembrane region" description="Helical" evidence="1">
    <location>
        <begin position="9"/>
        <end position="27"/>
    </location>
</feature>
<organism evidence="2 3">
    <name type="scientific">Clostridium intestinale DSM 6191</name>
    <dbReference type="NCBI Taxonomy" id="1121320"/>
    <lineage>
        <taxon>Bacteria</taxon>
        <taxon>Bacillati</taxon>
        <taxon>Bacillota</taxon>
        <taxon>Clostridia</taxon>
        <taxon>Eubacteriales</taxon>
        <taxon>Clostridiaceae</taxon>
        <taxon>Clostridium</taxon>
    </lineage>
</organism>
<gene>
    <name evidence="2" type="ORF">SAMN02745941_03381</name>
</gene>
<sequence>MKKNDSDKLFAFIVYILIGFLIIFVSYNSYINLLKKDVKDQTTQPPNSINVSPITGEVIQDVNTSYNLLKVCYNSSNITELYGINKADIVIETYNAVSNALSYDGIFYNKHIPIQESIENISTISLETLPYIDFIDPPDLDSHEFNENIDTIFIPFSDSISTSFIFQQGQYYHFSKNVKDVHKTSNTPLAFTNILIEFTSSSNDSINQGLLFSGGKLQRLNIEGNNIKMINNSKEINLSLLRGNTIWIKCSDKIKIITANANIES</sequence>
<evidence type="ECO:0008006" key="4">
    <source>
        <dbReference type="Google" id="ProtNLM"/>
    </source>
</evidence>
<dbReference type="RefSeq" id="WP_073021359.1">
    <property type="nucleotide sequence ID" value="NZ_FQXU01000011.1"/>
</dbReference>
<dbReference type="EMBL" id="FQXU01000011">
    <property type="protein sequence ID" value="SHI27754.1"/>
    <property type="molecule type" value="Genomic_DNA"/>
</dbReference>
<accession>A0A1M5ZU36</accession>
<name>A0A1M5ZU36_9CLOT</name>
<reference evidence="2 3" key="1">
    <citation type="submission" date="2016-11" db="EMBL/GenBank/DDBJ databases">
        <authorList>
            <person name="Jaros S."/>
            <person name="Januszkiewicz K."/>
            <person name="Wedrychowicz H."/>
        </authorList>
    </citation>
    <scope>NUCLEOTIDE SEQUENCE [LARGE SCALE GENOMIC DNA]</scope>
    <source>
        <strain evidence="2 3">DSM 6191</strain>
    </source>
</reference>
<keyword evidence="1" id="KW-0812">Transmembrane</keyword>
<protein>
    <recommendedName>
        <fullName evidence="4">DUF3048 domain-containing protein</fullName>
    </recommendedName>
</protein>
<evidence type="ECO:0000313" key="2">
    <source>
        <dbReference type="EMBL" id="SHI27754.1"/>
    </source>
</evidence>
<keyword evidence="1" id="KW-0472">Membrane</keyword>
<dbReference type="AlphaFoldDB" id="A0A1M5ZU36"/>
<dbReference type="InterPro" id="IPR023158">
    <property type="entry name" value="YerB-like_sf"/>
</dbReference>
<dbReference type="SUPFAM" id="SSF159774">
    <property type="entry name" value="YerB-like"/>
    <property type="match status" value="1"/>
</dbReference>
<evidence type="ECO:0000256" key="1">
    <source>
        <dbReference type="SAM" id="Phobius"/>
    </source>
</evidence>
<evidence type="ECO:0000313" key="3">
    <source>
        <dbReference type="Proteomes" id="UP000184241"/>
    </source>
</evidence>
<proteinExistence type="predicted"/>